<dbReference type="Proteomes" id="UP000702425">
    <property type="component" value="Unassembled WGS sequence"/>
</dbReference>
<evidence type="ECO:0000256" key="1">
    <source>
        <dbReference type="SAM" id="MobiDB-lite"/>
    </source>
</evidence>
<name>A0ABX2CX28_9CYAN</name>
<evidence type="ECO:0000259" key="2">
    <source>
        <dbReference type="Pfam" id="PF03050"/>
    </source>
</evidence>
<comment type="caution">
    <text evidence="3">The sequence shown here is derived from an EMBL/GenBank/DDBJ whole genome shotgun (WGS) entry which is preliminary data.</text>
</comment>
<dbReference type="Pfam" id="PF03050">
    <property type="entry name" value="DDE_Tnp_IS66"/>
    <property type="match status" value="1"/>
</dbReference>
<evidence type="ECO:0000313" key="3">
    <source>
        <dbReference type="EMBL" id="NQE34957.1"/>
    </source>
</evidence>
<feature type="domain" description="Transposase IS66 central" evidence="2">
    <location>
        <begin position="161"/>
        <end position="420"/>
    </location>
</feature>
<feature type="region of interest" description="Disordered" evidence="1">
    <location>
        <begin position="34"/>
        <end position="65"/>
    </location>
</feature>
<evidence type="ECO:0000313" key="4">
    <source>
        <dbReference type="Proteomes" id="UP000702425"/>
    </source>
</evidence>
<dbReference type="InterPro" id="IPR004291">
    <property type="entry name" value="Transposase_IS66_central"/>
</dbReference>
<keyword evidence="4" id="KW-1185">Reference proteome</keyword>
<gene>
    <name evidence="3" type="ORF">E5S67_02686</name>
</gene>
<dbReference type="PANTHER" id="PTHR33678:SF2">
    <property type="match status" value="1"/>
</dbReference>
<proteinExistence type="predicted"/>
<dbReference type="PANTHER" id="PTHR33678">
    <property type="entry name" value="BLL1576 PROTEIN"/>
    <property type="match status" value="1"/>
</dbReference>
<sequence length="459" mass="51500">MEKLPDLKQLSNEAKEALIVELWQEIQKLTAALATTGEAKPNKVPTKTSKNSSTPPSKGFKANIKPSKIEGVKRAGSVGRAGGGRELHPEPDQTIIAQLKNCPQCGEKVTTAAQKLQSVYENIELPPIHPIVTRIERYGGQCACCQTEYVAPVPLGMEPGSPFGSSIQSLVTYLRYTHAISYERLSSILASVFGLKISEGAIANLLEKVKTSLDDQVTQILHRLRRAKLICSDETSARVNGQNQWEWVFQNQDVCLHVIRPSRGTGVINEVLAEHRPDIWVSDLFSAQKNHPAPQWQVCLAHQLRDCQYAIDAGDRIFAPAMKRLLLRAFIIHRRREKIDDARLNRYRENLQERLTGILNLAPHHPDGMRLRKRYSGLIDNLFLFLEDATIPPTNNSSEQAIRMSVIFRRVTNGFRSEWGRDLFAAVRSIVNTGKRQGLTAYQSIQQALSTDRSLFRPS</sequence>
<dbReference type="NCBIfam" id="NF033517">
    <property type="entry name" value="transpos_IS66"/>
    <property type="match status" value="1"/>
</dbReference>
<dbReference type="RefSeq" id="WP_172187980.1">
    <property type="nucleotide sequence ID" value="NZ_CAWPPK010000257.1"/>
</dbReference>
<dbReference type="InterPro" id="IPR052344">
    <property type="entry name" value="Transposase-related"/>
</dbReference>
<reference evidence="3 4" key="1">
    <citation type="journal article" date="2020" name="Sci. Rep.">
        <title>A novel cyanobacterial geosmin producer, revising GeoA distribution and dispersion patterns in Bacteria.</title>
        <authorList>
            <person name="Churro C."/>
            <person name="Semedo-Aguiar A.P."/>
            <person name="Silva A.D."/>
            <person name="Pereira-Leal J.B."/>
            <person name="Leite R.B."/>
        </authorList>
    </citation>
    <scope>NUCLEOTIDE SEQUENCE [LARGE SCALE GENOMIC DNA]</scope>
    <source>
        <strain evidence="3 4">IPMA8</strain>
    </source>
</reference>
<dbReference type="EMBL" id="SRRZ01000044">
    <property type="protein sequence ID" value="NQE34957.1"/>
    <property type="molecule type" value="Genomic_DNA"/>
</dbReference>
<organism evidence="3 4">
    <name type="scientific">Microcoleus asticus IPMA8</name>
    <dbReference type="NCBI Taxonomy" id="2563858"/>
    <lineage>
        <taxon>Bacteria</taxon>
        <taxon>Bacillati</taxon>
        <taxon>Cyanobacteriota</taxon>
        <taxon>Cyanophyceae</taxon>
        <taxon>Oscillatoriophycideae</taxon>
        <taxon>Oscillatoriales</taxon>
        <taxon>Microcoleaceae</taxon>
        <taxon>Microcoleus</taxon>
        <taxon>Microcoleus asticus</taxon>
    </lineage>
</organism>
<feature type="compositionally biased region" description="Low complexity" evidence="1">
    <location>
        <begin position="45"/>
        <end position="58"/>
    </location>
</feature>
<protein>
    <recommendedName>
        <fullName evidence="2">Transposase IS66 central domain-containing protein</fullName>
    </recommendedName>
</protein>
<accession>A0ABX2CX28</accession>